<proteinExistence type="predicted"/>
<feature type="transmembrane region" description="Helical" evidence="1">
    <location>
        <begin position="6"/>
        <end position="31"/>
    </location>
</feature>
<name>A0A0A9AVN9_ARUDO</name>
<evidence type="ECO:0000256" key="1">
    <source>
        <dbReference type="SAM" id="Phobius"/>
    </source>
</evidence>
<accession>A0A0A9AVN9</accession>
<protein>
    <submittedName>
        <fullName evidence="2">Uncharacterized protein</fullName>
    </submittedName>
</protein>
<reference evidence="2" key="2">
    <citation type="journal article" date="2015" name="Data Brief">
        <title>Shoot transcriptome of the giant reed, Arundo donax.</title>
        <authorList>
            <person name="Barrero R.A."/>
            <person name="Guerrero F.D."/>
            <person name="Moolhuijzen P."/>
            <person name="Goolsby J.A."/>
            <person name="Tidwell J."/>
            <person name="Bellgard S.E."/>
            <person name="Bellgard M.I."/>
        </authorList>
    </citation>
    <scope>NUCLEOTIDE SEQUENCE</scope>
    <source>
        <tissue evidence="2">Shoot tissue taken approximately 20 cm above the soil surface</tissue>
    </source>
</reference>
<dbReference type="EMBL" id="GBRH01244910">
    <property type="protein sequence ID" value="JAD52985.1"/>
    <property type="molecule type" value="Transcribed_RNA"/>
</dbReference>
<keyword evidence="1" id="KW-0812">Transmembrane</keyword>
<evidence type="ECO:0000313" key="2">
    <source>
        <dbReference type="EMBL" id="JAD52985.1"/>
    </source>
</evidence>
<keyword evidence="1" id="KW-1133">Transmembrane helix</keyword>
<dbReference type="AlphaFoldDB" id="A0A0A9AVN9"/>
<organism evidence="2">
    <name type="scientific">Arundo donax</name>
    <name type="common">Giant reed</name>
    <name type="synonym">Donax arundinaceus</name>
    <dbReference type="NCBI Taxonomy" id="35708"/>
    <lineage>
        <taxon>Eukaryota</taxon>
        <taxon>Viridiplantae</taxon>
        <taxon>Streptophyta</taxon>
        <taxon>Embryophyta</taxon>
        <taxon>Tracheophyta</taxon>
        <taxon>Spermatophyta</taxon>
        <taxon>Magnoliopsida</taxon>
        <taxon>Liliopsida</taxon>
        <taxon>Poales</taxon>
        <taxon>Poaceae</taxon>
        <taxon>PACMAD clade</taxon>
        <taxon>Arundinoideae</taxon>
        <taxon>Arundineae</taxon>
        <taxon>Arundo</taxon>
    </lineage>
</organism>
<sequence length="75" mass="8508">MEHRGQVANIIVTTTLLCFDMARLMALHLIVVHWQQTRPPRVHFNELLLMPAPKKSSARNALIAGLLHICIDRGE</sequence>
<reference evidence="2" key="1">
    <citation type="submission" date="2014-09" db="EMBL/GenBank/DDBJ databases">
        <authorList>
            <person name="Magalhaes I.L.F."/>
            <person name="Oliveira U."/>
            <person name="Santos F.R."/>
            <person name="Vidigal T.H.D.A."/>
            <person name="Brescovit A.D."/>
            <person name="Santos A.J."/>
        </authorList>
    </citation>
    <scope>NUCLEOTIDE SEQUENCE</scope>
    <source>
        <tissue evidence="2">Shoot tissue taken approximately 20 cm above the soil surface</tissue>
    </source>
</reference>
<keyword evidence="1" id="KW-0472">Membrane</keyword>